<sequence length="973" mass="111814">MVLEKIEAYELLQEKEIKGIASTGYVFRHKKSGARVLYIENNDSNKVFTIGFRTPPKDSTGLPHILEHSVLCGSKKYPAKDPFVELVKGSLNTFLNAMTYPDKTVYPVASQNDKDFQNLMNVYLDAVFYPKIYEREEIFRQEGWSYKLEKEEDALQYNGVVYNEMKGAFSSPEGVLDRRIVNALFPDTTYANESGGDPEEIPNLTYEEFLDFHRAYYHPSNSYIYLYGDLDIEEKLKFIDEEYLNDFEYKKIDSEIQMQEPFKEIQDKEFPYSISQEESMKDNTYLSYNRVVGTNLDKELYLAFQVLDYVLLSSPGAILKKNLIEAGIGKDILGGYDNGVLQPFFSVVAKGANKEDEKRFLEVIENTLAELVENKIELKALEAGINYQEFQYREADFGGYPKGLIYGLEVFDSWLYDDQSVFTHLDALDTFAFLREKIGTDYYENLIQKYLIDNTHGVNVRVIPEQGRTTILEKELEESLRLYKESLGKEELEELVLKTKRLEEYQNEEEALEDIEKIPLLKREDLTKKPQLIANEKMELNGVPLLFHEINTNGIGYLNFIFDTNGIGEEDLPYLGLLQGILGLVDTKNYTYGELSNEINVHTGGVGTHLDTYVNVNDPVNSGFKATFEVKTKALYDKLEVSFDMVKEILLHSNLEDEKRIKEIISMSTSRLLMKFQQAGHSTAVSRASSYSSVIGKYKELTSGIDYYQFLAALLEDYDNRKEEMVSKLRKILVHVFRKENLLISFTAEREGLEGIHKKLPEFTDLLFVDERKMEAFQPVLEKKNEGFKSATKVQYAAQCGNFMKVGESYKGTLQILKVILGYDYLWQNIRVKGGAYGAMCGFNRIGEGFLTSYRDPNLKETYEVYQNTVDYIKNFQASDRELTKYIIGTMSNLDQPMTPATKGERSKNLYLSNISYEMLVKEREDVLGATVEEIRELYKVVEAVLAAKQICCIGSEEKITENKELFNEVKGF</sequence>
<dbReference type="Gene3D" id="3.30.830.10">
    <property type="entry name" value="Metalloenzyme, LuxS/M16 peptidase-like"/>
    <property type="match status" value="4"/>
</dbReference>
<keyword evidence="1" id="KW-0175">Coiled coil</keyword>
<dbReference type="Pfam" id="PF00675">
    <property type="entry name" value="Peptidase_M16"/>
    <property type="match status" value="1"/>
</dbReference>
<dbReference type="PANTHER" id="PTHR43016">
    <property type="entry name" value="PRESEQUENCE PROTEASE"/>
    <property type="match status" value="1"/>
</dbReference>
<dbReference type="Pfam" id="PF08367">
    <property type="entry name" value="M16C_assoc"/>
    <property type="match status" value="1"/>
</dbReference>
<dbReference type="EMBL" id="JAMZFW010000013">
    <property type="protein sequence ID" value="MCP1102753.1"/>
    <property type="molecule type" value="Genomic_DNA"/>
</dbReference>
<dbReference type="RefSeq" id="WP_262066539.1">
    <property type="nucleotide sequence ID" value="NZ_JAMXOD010000013.1"/>
</dbReference>
<accession>A0ABT1EAC3</accession>
<evidence type="ECO:0000313" key="4">
    <source>
        <dbReference type="Proteomes" id="UP001523566"/>
    </source>
</evidence>
<evidence type="ECO:0000259" key="2">
    <source>
        <dbReference type="SMART" id="SM01264"/>
    </source>
</evidence>
<name>A0ABT1EAC3_9FIRM</name>
<feature type="coiled-coil region" evidence="1">
    <location>
        <begin position="473"/>
        <end position="515"/>
    </location>
</feature>
<dbReference type="InterPro" id="IPR055130">
    <property type="entry name" value="PreP_C"/>
</dbReference>
<organism evidence="3 4">
    <name type="scientific">Aequitasia blattaphilus</name>
    <dbReference type="NCBI Taxonomy" id="2949332"/>
    <lineage>
        <taxon>Bacteria</taxon>
        <taxon>Bacillati</taxon>
        <taxon>Bacillota</taxon>
        <taxon>Clostridia</taxon>
        <taxon>Lachnospirales</taxon>
        <taxon>Lachnospiraceae</taxon>
        <taxon>Aequitasia</taxon>
    </lineage>
</organism>
<dbReference type="InterPro" id="IPR007863">
    <property type="entry name" value="Peptidase_M16_C"/>
</dbReference>
<evidence type="ECO:0000313" key="3">
    <source>
        <dbReference type="EMBL" id="MCP1102753.1"/>
    </source>
</evidence>
<dbReference type="SUPFAM" id="SSF63411">
    <property type="entry name" value="LuxS/MPP-like metallohydrolase"/>
    <property type="match status" value="4"/>
</dbReference>
<proteinExistence type="predicted"/>
<reference evidence="3 4" key="1">
    <citation type="journal article" date="2022" name="Genome Biol. Evol.">
        <title>Host diet, physiology and behaviors set the stage for Lachnospiraceae cladogenesis.</title>
        <authorList>
            <person name="Vera-Ponce De Leon A."/>
            <person name="Schneider M."/>
            <person name="Jahnes B.C."/>
            <person name="Sadowski V."/>
            <person name="Camuy-Velez L.A."/>
            <person name="Duan J."/>
            <person name="Sabree Z.L."/>
        </authorList>
    </citation>
    <scope>NUCLEOTIDE SEQUENCE [LARGE SCALE GENOMIC DNA]</scope>
    <source>
        <strain evidence="3 4">PAL113</strain>
    </source>
</reference>
<protein>
    <submittedName>
        <fullName evidence="3">Insulinase family protein</fullName>
    </submittedName>
</protein>
<feature type="domain" description="Peptidase M16C associated" evidence="2">
    <location>
        <begin position="462"/>
        <end position="714"/>
    </location>
</feature>
<dbReference type="Pfam" id="PF22516">
    <property type="entry name" value="PreP_C"/>
    <property type="match status" value="1"/>
</dbReference>
<dbReference type="SMART" id="SM01264">
    <property type="entry name" value="M16C_associated"/>
    <property type="match status" value="1"/>
</dbReference>
<dbReference type="PANTHER" id="PTHR43016:SF13">
    <property type="entry name" value="PRESEQUENCE PROTEASE, MITOCHONDRIAL"/>
    <property type="match status" value="1"/>
</dbReference>
<dbReference type="Proteomes" id="UP001523566">
    <property type="component" value="Unassembled WGS sequence"/>
</dbReference>
<evidence type="ECO:0000256" key="1">
    <source>
        <dbReference type="SAM" id="Coils"/>
    </source>
</evidence>
<dbReference type="InterPro" id="IPR011765">
    <property type="entry name" value="Pept_M16_N"/>
</dbReference>
<gene>
    <name evidence="3" type="ORF">NK125_10020</name>
</gene>
<dbReference type="Pfam" id="PF05193">
    <property type="entry name" value="Peptidase_M16_C"/>
    <property type="match status" value="1"/>
</dbReference>
<dbReference type="InterPro" id="IPR013578">
    <property type="entry name" value="Peptidase_M16C_assoc"/>
</dbReference>
<keyword evidence="4" id="KW-1185">Reference proteome</keyword>
<comment type="caution">
    <text evidence="3">The sequence shown here is derived from an EMBL/GenBank/DDBJ whole genome shotgun (WGS) entry which is preliminary data.</text>
</comment>
<dbReference type="InterPro" id="IPR011249">
    <property type="entry name" value="Metalloenz_LuxS/M16"/>
</dbReference>